<dbReference type="InterPro" id="IPR004088">
    <property type="entry name" value="KH_dom_type_1"/>
</dbReference>
<dbReference type="NCBIfam" id="TIGR00277">
    <property type="entry name" value="HDIG"/>
    <property type="match status" value="1"/>
</dbReference>
<dbReference type="InterPro" id="IPR006675">
    <property type="entry name" value="HDIG_dom"/>
</dbReference>
<dbReference type="InterPro" id="IPR003607">
    <property type="entry name" value="HD/PDEase_dom"/>
</dbReference>
<organism evidence="9 10">
    <name type="scientific">Candidatus Liptonbacteria bacterium GWC1_60_9</name>
    <dbReference type="NCBI Taxonomy" id="1798645"/>
    <lineage>
        <taxon>Bacteria</taxon>
        <taxon>Candidatus Liptoniibacteriota</taxon>
    </lineage>
</organism>
<dbReference type="SMART" id="SM00471">
    <property type="entry name" value="HDc"/>
    <property type="match status" value="1"/>
</dbReference>
<evidence type="ECO:0000256" key="4">
    <source>
        <dbReference type="ARBA" id="ARBA00022884"/>
    </source>
</evidence>
<keyword evidence="3 5" id="KW-0378">Hydrolase</keyword>
<dbReference type="EMBL" id="MHKV01000013">
    <property type="protein sequence ID" value="OGY97388.1"/>
    <property type="molecule type" value="Genomic_DNA"/>
</dbReference>
<dbReference type="PROSITE" id="PS51831">
    <property type="entry name" value="HD"/>
    <property type="match status" value="1"/>
</dbReference>
<evidence type="ECO:0000256" key="7">
    <source>
        <dbReference type="SAM" id="MobiDB-lite"/>
    </source>
</evidence>
<dbReference type="PROSITE" id="PS50084">
    <property type="entry name" value="KH_TYPE_1"/>
    <property type="match status" value="1"/>
</dbReference>
<name>A0A1G2C7Q2_9BACT</name>
<accession>A0A1G2C7Q2</accession>
<dbReference type="InterPro" id="IPR006674">
    <property type="entry name" value="HD_domain"/>
</dbReference>
<dbReference type="Gene3D" id="1.10.3210.10">
    <property type="entry name" value="Hypothetical protein af1432"/>
    <property type="match status" value="1"/>
</dbReference>
<dbReference type="PANTHER" id="PTHR12826">
    <property type="entry name" value="RIBONUCLEASE Y"/>
    <property type="match status" value="1"/>
</dbReference>
<evidence type="ECO:0000256" key="3">
    <source>
        <dbReference type="ARBA" id="ARBA00022801"/>
    </source>
</evidence>
<evidence type="ECO:0000256" key="5">
    <source>
        <dbReference type="HAMAP-Rule" id="MF_00335"/>
    </source>
</evidence>
<dbReference type="GO" id="GO:0006402">
    <property type="term" value="P:mRNA catabolic process"/>
    <property type="evidence" value="ECO:0007669"/>
    <property type="project" value="UniProtKB-UniRule"/>
</dbReference>
<evidence type="ECO:0000313" key="9">
    <source>
        <dbReference type="EMBL" id="OGY97388.1"/>
    </source>
</evidence>
<comment type="caution">
    <text evidence="9">The sequence shown here is derived from an EMBL/GenBank/DDBJ whole genome shotgun (WGS) entry which is preliminary data.</text>
</comment>
<feature type="domain" description="HD" evidence="8">
    <location>
        <begin position="323"/>
        <end position="416"/>
    </location>
</feature>
<dbReference type="CDD" id="cd22431">
    <property type="entry name" value="KH-I_RNaseY"/>
    <property type="match status" value="1"/>
</dbReference>
<sequence length="507" mass="57282">MDYNQILWAVFALAGIVAGYAVRHVLGAKSASSLEQKVKLQLEEAKNKAKEIVLEAKDKAAASFEEVKKEERERKAQLDRTEERLAKKDEGLRGDEQRLAERQSAFERRDEELKKAKQEVEEARARAEKELEKLSGLTVEEARARLIKDVEENYRQDVALAVQKLERDRRDELEKKSVEIMTVAIQRYARSHVSELTTSSFQLPSEELKGKIIGREGRNIRALERATGVEFVIDETPDTILISSFDPLRREIARMALEKLIKDGRIQPARIEERVEEARQEIAKRMQEIGEAAAFEVGIYDLPKEIIQLLGRLHFRTSYGQNVLIHSVEMAHISAMMAADLKANVEVAKKGALLHDIGKAIDHDVEGTHVELGRKILKKYGIDELVIRAMESHHEEYPFSTPESYIVTAADALSAARPGARRDSVENYIKRLQDLEALAVGFPGVKGAYALSAGREVRVFVLPEKIDDFGALQLARDIAGKIEAELKYPGEIKVNVIREMRAVEYAR</sequence>
<evidence type="ECO:0000313" key="10">
    <source>
        <dbReference type="Proteomes" id="UP000176349"/>
    </source>
</evidence>
<dbReference type="GO" id="GO:0003723">
    <property type="term" value="F:RNA binding"/>
    <property type="evidence" value="ECO:0007669"/>
    <property type="project" value="UniProtKB-UniRule"/>
</dbReference>
<dbReference type="GO" id="GO:0005886">
    <property type="term" value="C:plasma membrane"/>
    <property type="evidence" value="ECO:0007669"/>
    <property type="project" value="UniProtKB-UniRule"/>
</dbReference>
<keyword evidence="2 5" id="KW-0255">Endonuclease</keyword>
<feature type="region of interest" description="Disordered" evidence="7">
    <location>
        <begin position="73"/>
        <end position="105"/>
    </location>
</feature>
<dbReference type="SMART" id="SM00322">
    <property type="entry name" value="KH"/>
    <property type="match status" value="1"/>
</dbReference>
<reference evidence="9 10" key="1">
    <citation type="journal article" date="2016" name="Nat. Commun.">
        <title>Thousands of microbial genomes shed light on interconnected biogeochemical processes in an aquifer system.</title>
        <authorList>
            <person name="Anantharaman K."/>
            <person name="Brown C.T."/>
            <person name="Hug L.A."/>
            <person name="Sharon I."/>
            <person name="Castelle C.J."/>
            <person name="Probst A.J."/>
            <person name="Thomas B.C."/>
            <person name="Singh A."/>
            <person name="Wilkins M.J."/>
            <person name="Karaoz U."/>
            <person name="Brodie E.L."/>
            <person name="Williams K.H."/>
            <person name="Hubbard S.S."/>
            <person name="Banfield J.F."/>
        </authorList>
    </citation>
    <scope>NUCLEOTIDE SEQUENCE [LARGE SCALE GENOMIC DNA]</scope>
</reference>
<keyword evidence="1 5" id="KW-0540">Nuclease</keyword>
<dbReference type="NCBIfam" id="TIGR03319">
    <property type="entry name" value="RNase_Y"/>
    <property type="match status" value="1"/>
</dbReference>
<dbReference type="Pfam" id="PF12072">
    <property type="entry name" value="RNase_Y_N"/>
    <property type="match status" value="1"/>
</dbReference>
<dbReference type="InterPro" id="IPR036612">
    <property type="entry name" value="KH_dom_type_1_sf"/>
</dbReference>
<gene>
    <name evidence="5" type="primary">rny</name>
    <name evidence="9" type="ORF">A2128_01920</name>
</gene>
<comment type="function">
    <text evidence="5">Endoribonuclease that initiates mRNA decay.</text>
</comment>
<dbReference type="InterPro" id="IPR022711">
    <property type="entry name" value="RNase_Y_N"/>
</dbReference>
<dbReference type="AlphaFoldDB" id="A0A1G2C7Q2"/>
<keyword evidence="4 5" id="KW-0694">RNA-binding</keyword>
<dbReference type="PANTHER" id="PTHR12826:SF15">
    <property type="entry name" value="RIBONUCLEASE Y"/>
    <property type="match status" value="1"/>
</dbReference>
<dbReference type="SUPFAM" id="SSF54791">
    <property type="entry name" value="Eukaryotic type KH-domain (KH-domain type I)"/>
    <property type="match status" value="1"/>
</dbReference>
<dbReference type="CDD" id="cd00077">
    <property type="entry name" value="HDc"/>
    <property type="match status" value="1"/>
</dbReference>
<dbReference type="GO" id="GO:0004521">
    <property type="term" value="F:RNA endonuclease activity"/>
    <property type="evidence" value="ECO:0007669"/>
    <property type="project" value="UniProtKB-UniRule"/>
</dbReference>
<evidence type="ECO:0000259" key="8">
    <source>
        <dbReference type="PROSITE" id="PS51831"/>
    </source>
</evidence>
<proteinExistence type="inferred from homology"/>
<dbReference type="Pfam" id="PF01966">
    <property type="entry name" value="HD"/>
    <property type="match status" value="1"/>
</dbReference>
<dbReference type="Proteomes" id="UP000176349">
    <property type="component" value="Unassembled WGS sequence"/>
</dbReference>
<comment type="similarity">
    <text evidence="5">Belongs to the RNase Y family.</text>
</comment>
<protein>
    <recommendedName>
        <fullName evidence="5 6">Ribonuclease Y</fullName>
        <shortName evidence="5">RNase Y</shortName>
        <ecNumber evidence="5 6">3.1.-.-</ecNumber>
    </recommendedName>
</protein>
<evidence type="ECO:0000256" key="2">
    <source>
        <dbReference type="ARBA" id="ARBA00022759"/>
    </source>
</evidence>
<dbReference type="EC" id="3.1.-.-" evidence="5 6"/>
<evidence type="ECO:0000256" key="6">
    <source>
        <dbReference type="NCBIfam" id="TIGR03319"/>
    </source>
</evidence>
<dbReference type="HAMAP" id="MF_00335">
    <property type="entry name" value="RNase_Y"/>
    <property type="match status" value="1"/>
</dbReference>
<dbReference type="InterPro" id="IPR004087">
    <property type="entry name" value="KH_dom"/>
</dbReference>
<dbReference type="SUPFAM" id="SSF109604">
    <property type="entry name" value="HD-domain/PDEase-like"/>
    <property type="match status" value="1"/>
</dbReference>
<evidence type="ECO:0000256" key="1">
    <source>
        <dbReference type="ARBA" id="ARBA00022722"/>
    </source>
</evidence>
<dbReference type="Gene3D" id="3.30.1370.10">
    <property type="entry name" value="K Homology domain, type 1"/>
    <property type="match status" value="1"/>
</dbReference>
<dbReference type="GO" id="GO:0016787">
    <property type="term" value="F:hydrolase activity"/>
    <property type="evidence" value="ECO:0007669"/>
    <property type="project" value="UniProtKB-KW"/>
</dbReference>
<dbReference type="InterPro" id="IPR017705">
    <property type="entry name" value="Ribonuclease_Y"/>
</dbReference>
<dbReference type="Pfam" id="PF00013">
    <property type="entry name" value="KH_1"/>
    <property type="match status" value="1"/>
</dbReference>